<gene>
    <name evidence="2" type="ORF">CR513_50230</name>
</gene>
<accession>A0A371EWT6</accession>
<comment type="caution">
    <text evidence="2">The sequence shown here is derived from an EMBL/GenBank/DDBJ whole genome shotgun (WGS) entry which is preliminary data.</text>
</comment>
<feature type="region of interest" description="Disordered" evidence="1">
    <location>
        <begin position="180"/>
        <end position="200"/>
    </location>
</feature>
<evidence type="ECO:0000313" key="2">
    <source>
        <dbReference type="EMBL" id="RDX70517.1"/>
    </source>
</evidence>
<name>A0A371EWT6_MUCPR</name>
<evidence type="ECO:0000256" key="1">
    <source>
        <dbReference type="SAM" id="MobiDB-lite"/>
    </source>
</evidence>
<proteinExistence type="predicted"/>
<evidence type="ECO:0000313" key="3">
    <source>
        <dbReference type="Proteomes" id="UP000257109"/>
    </source>
</evidence>
<protein>
    <submittedName>
        <fullName evidence="2">Uncharacterized protein</fullName>
    </submittedName>
</protein>
<sequence>MRAFELLCEDMGRAPSLSVFFWFFSLHKTTKVGWTSLSSRPKHKLLKPFLESFKVFKNCYFKVGRGATGPNLLADNSGEPFFHLYWTPQLAVYVLVARKDLEKWEDEFIEELNEVPLISSADLIKGAEDNLPAGDATTSAQTIPLAAAELGDAPHALVEETPQVQPMVILDSLEDSPFSAEADQTLGGKRTAGDDGENLERPGKHANLEVDDFVLGAPNDHPTTKTGGNAIIEEVLIGLPSSPQYGLDLWRSVRDLLGDR</sequence>
<keyword evidence="3" id="KW-1185">Reference proteome</keyword>
<dbReference type="AlphaFoldDB" id="A0A371EWT6"/>
<organism evidence="2 3">
    <name type="scientific">Mucuna pruriens</name>
    <name type="common">Velvet bean</name>
    <name type="synonym">Dolichos pruriens</name>
    <dbReference type="NCBI Taxonomy" id="157652"/>
    <lineage>
        <taxon>Eukaryota</taxon>
        <taxon>Viridiplantae</taxon>
        <taxon>Streptophyta</taxon>
        <taxon>Embryophyta</taxon>
        <taxon>Tracheophyta</taxon>
        <taxon>Spermatophyta</taxon>
        <taxon>Magnoliopsida</taxon>
        <taxon>eudicotyledons</taxon>
        <taxon>Gunneridae</taxon>
        <taxon>Pentapetalae</taxon>
        <taxon>rosids</taxon>
        <taxon>fabids</taxon>
        <taxon>Fabales</taxon>
        <taxon>Fabaceae</taxon>
        <taxon>Papilionoideae</taxon>
        <taxon>50 kb inversion clade</taxon>
        <taxon>NPAAA clade</taxon>
        <taxon>indigoferoid/millettioid clade</taxon>
        <taxon>Phaseoleae</taxon>
        <taxon>Mucuna</taxon>
    </lineage>
</organism>
<feature type="non-terminal residue" evidence="2">
    <location>
        <position position="1"/>
    </location>
</feature>
<reference evidence="2" key="1">
    <citation type="submission" date="2018-05" db="EMBL/GenBank/DDBJ databases">
        <title>Draft genome of Mucuna pruriens seed.</title>
        <authorList>
            <person name="Nnadi N.E."/>
            <person name="Vos R."/>
            <person name="Hasami M.H."/>
            <person name="Devisetty U.K."/>
            <person name="Aguiy J.C."/>
        </authorList>
    </citation>
    <scope>NUCLEOTIDE SEQUENCE [LARGE SCALE GENOMIC DNA]</scope>
    <source>
        <strain evidence="2">JCA_2017</strain>
    </source>
</reference>
<dbReference type="OrthoDB" id="1436878at2759"/>
<dbReference type="Proteomes" id="UP000257109">
    <property type="component" value="Unassembled WGS sequence"/>
</dbReference>
<dbReference type="EMBL" id="QJKJ01011680">
    <property type="protein sequence ID" value="RDX70517.1"/>
    <property type="molecule type" value="Genomic_DNA"/>
</dbReference>